<sequence length="393" mass="41479">MTTPEAFIASAVRTPFGKYFGGLSKVRPDDLLGFTISALMERNANIDPSRIDDVIIGDSNGAGEDNRNVARMGALLAGLPNSVPGVTLNRLCGSGAESFIQGARAVKSGDANLIISGGVESMSRAPWIVERTNKLEPVDPKFHQSTVGWRMTNPRMLANWTVSLGRCSELVAERLGISRTEQDAWSLRSHELADAAWNKGLHDDWVVPFNSVTKDESIRPDSTLESLANLQSAFSPNGAGTAGNSSPLNDGCVTALITNSALINEYEIQPIGKILASQVTATDPDQFTLAPVKAIHLLLAKLGLNTSDIAIWEINEAFASMVLTVLHEIPEIDVNRVNVNGGAIAIGHPVGASASRVIIDCARELKRRGGGIGIAAACIGVGLGVAVAIEVSA</sequence>
<feature type="domain" description="Thiolase C-terminal" evidence="6">
    <location>
        <begin position="269"/>
        <end position="390"/>
    </location>
</feature>
<dbReference type="SUPFAM" id="SSF53901">
    <property type="entry name" value="Thiolase-like"/>
    <property type="match status" value="2"/>
</dbReference>
<evidence type="ECO:0000313" key="10">
    <source>
        <dbReference type="EMBL" id="CAB4968633.1"/>
    </source>
</evidence>
<keyword evidence="2" id="KW-0808">Transferase</keyword>
<evidence type="ECO:0000313" key="9">
    <source>
        <dbReference type="EMBL" id="CAB4914345.1"/>
    </source>
</evidence>
<accession>A0A6J7W539</accession>
<protein>
    <submittedName>
        <fullName evidence="11">Unannotated protein</fullName>
    </submittedName>
</protein>
<dbReference type="AlphaFoldDB" id="A0A6J7W539"/>
<dbReference type="EMBL" id="CAEZYE010000021">
    <property type="protein sequence ID" value="CAB4707662.1"/>
    <property type="molecule type" value="Genomic_DNA"/>
</dbReference>
<dbReference type="InterPro" id="IPR002155">
    <property type="entry name" value="Thiolase"/>
</dbReference>
<dbReference type="InterPro" id="IPR020610">
    <property type="entry name" value="Thiolase_AS"/>
</dbReference>
<evidence type="ECO:0000256" key="1">
    <source>
        <dbReference type="ARBA" id="ARBA00010982"/>
    </source>
</evidence>
<feature type="domain" description="Thiolase N-terminal" evidence="5">
    <location>
        <begin position="7"/>
        <end position="259"/>
    </location>
</feature>
<dbReference type="Pfam" id="PF00108">
    <property type="entry name" value="Thiolase_N"/>
    <property type="match status" value="1"/>
</dbReference>
<feature type="transmembrane region" description="Helical" evidence="4">
    <location>
        <begin position="372"/>
        <end position="389"/>
    </location>
</feature>
<dbReference type="EMBL" id="CAFBMU010000002">
    <property type="protein sequence ID" value="CAB4914345.1"/>
    <property type="molecule type" value="Genomic_DNA"/>
</dbReference>
<keyword evidence="4" id="KW-1133">Transmembrane helix</keyword>
<dbReference type="Gene3D" id="3.40.47.10">
    <property type="match status" value="2"/>
</dbReference>
<evidence type="ECO:0000259" key="5">
    <source>
        <dbReference type="Pfam" id="PF00108"/>
    </source>
</evidence>
<dbReference type="PROSITE" id="PS00099">
    <property type="entry name" value="THIOLASE_3"/>
    <property type="match status" value="1"/>
</dbReference>
<name>A0A6J7W539_9ZZZZ</name>
<proteinExistence type="inferred from homology"/>
<evidence type="ECO:0000256" key="4">
    <source>
        <dbReference type="SAM" id="Phobius"/>
    </source>
</evidence>
<keyword evidence="4" id="KW-0812">Transmembrane</keyword>
<dbReference type="CDD" id="cd00751">
    <property type="entry name" value="thiolase"/>
    <property type="match status" value="1"/>
</dbReference>
<dbReference type="GO" id="GO:0016747">
    <property type="term" value="F:acyltransferase activity, transferring groups other than amino-acyl groups"/>
    <property type="evidence" value="ECO:0007669"/>
    <property type="project" value="InterPro"/>
</dbReference>
<evidence type="ECO:0000256" key="3">
    <source>
        <dbReference type="ARBA" id="ARBA00023315"/>
    </source>
</evidence>
<evidence type="ECO:0000313" key="8">
    <source>
        <dbReference type="EMBL" id="CAB4797039.1"/>
    </source>
</evidence>
<evidence type="ECO:0000259" key="6">
    <source>
        <dbReference type="Pfam" id="PF02803"/>
    </source>
</evidence>
<dbReference type="Pfam" id="PF02803">
    <property type="entry name" value="Thiolase_C"/>
    <property type="match status" value="1"/>
</dbReference>
<dbReference type="InterPro" id="IPR016039">
    <property type="entry name" value="Thiolase-like"/>
</dbReference>
<dbReference type="EMBL" id="CAFBOD010000001">
    <property type="protein sequence ID" value="CAB4968633.1"/>
    <property type="molecule type" value="Genomic_DNA"/>
</dbReference>
<dbReference type="NCBIfam" id="TIGR01930">
    <property type="entry name" value="AcCoA-C-Actrans"/>
    <property type="match status" value="1"/>
</dbReference>
<dbReference type="InterPro" id="IPR020617">
    <property type="entry name" value="Thiolase_C"/>
</dbReference>
<keyword evidence="3" id="KW-0012">Acyltransferase</keyword>
<gene>
    <name evidence="7" type="ORF">UFOPK2655_00531</name>
    <name evidence="8" type="ORF">UFOPK3077_00265</name>
    <name evidence="9" type="ORF">UFOPK3667_00264</name>
    <name evidence="10" type="ORF">UFOPK3903_00138</name>
    <name evidence="11" type="ORF">UFOPK4444_00263</name>
</gene>
<comment type="similarity">
    <text evidence="1">Belongs to the thiolase-like superfamily. Thiolase family.</text>
</comment>
<dbReference type="InterPro" id="IPR020616">
    <property type="entry name" value="Thiolase_N"/>
</dbReference>
<keyword evidence="4" id="KW-0472">Membrane</keyword>
<dbReference type="PANTHER" id="PTHR18919:SF107">
    <property type="entry name" value="ACETYL-COA ACETYLTRANSFERASE, CYTOSOLIC"/>
    <property type="match status" value="1"/>
</dbReference>
<dbReference type="PANTHER" id="PTHR18919">
    <property type="entry name" value="ACETYL-COA C-ACYLTRANSFERASE"/>
    <property type="match status" value="1"/>
</dbReference>
<organism evidence="11">
    <name type="scientific">freshwater metagenome</name>
    <dbReference type="NCBI Taxonomy" id="449393"/>
    <lineage>
        <taxon>unclassified sequences</taxon>
        <taxon>metagenomes</taxon>
        <taxon>ecological metagenomes</taxon>
    </lineage>
</organism>
<evidence type="ECO:0000313" key="11">
    <source>
        <dbReference type="EMBL" id="CAB5144280.1"/>
    </source>
</evidence>
<dbReference type="PIRSF" id="PIRSF000429">
    <property type="entry name" value="Ac-CoA_Ac_transf"/>
    <property type="match status" value="1"/>
</dbReference>
<dbReference type="EMBL" id="CAFAAS010000002">
    <property type="protein sequence ID" value="CAB4797039.1"/>
    <property type="molecule type" value="Genomic_DNA"/>
</dbReference>
<reference evidence="11" key="1">
    <citation type="submission" date="2020-05" db="EMBL/GenBank/DDBJ databases">
        <authorList>
            <person name="Chiriac C."/>
            <person name="Salcher M."/>
            <person name="Ghai R."/>
            <person name="Kavagutti S V."/>
        </authorList>
    </citation>
    <scope>NUCLEOTIDE SEQUENCE</scope>
</reference>
<evidence type="ECO:0000313" key="7">
    <source>
        <dbReference type="EMBL" id="CAB4707662.1"/>
    </source>
</evidence>
<evidence type="ECO:0000256" key="2">
    <source>
        <dbReference type="ARBA" id="ARBA00022679"/>
    </source>
</evidence>
<dbReference type="EMBL" id="CAFBRZ010000010">
    <property type="protein sequence ID" value="CAB5144280.1"/>
    <property type="molecule type" value="Genomic_DNA"/>
</dbReference>